<gene>
    <name evidence="7" type="ORF">A7U60_g4115</name>
</gene>
<dbReference type="Proteomes" id="UP000757232">
    <property type="component" value="Unassembled WGS sequence"/>
</dbReference>
<dbReference type="EC" id="4.2.3.-" evidence="6"/>
<dbReference type="PANTHER" id="PTHR35201">
    <property type="entry name" value="TERPENE SYNTHASE"/>
    <property type="match status" value="1"/>
</dbReference>
<dbReference type="GO" id="GO:0008299">
    <property type="term" value="P:isoprenoid biosynthetic process"/>
    <property type="evidence" value="ECO:0007669"/>
    <property type="project" value="UniProtKB-ARBA"/>
</dbReference>
<evidence type="ECO:0000256" key="2">
    <source>
        <dbReference type="ARBA" id="ARBA00006333"/>
    </source>
</evidence>
<evidence type="ECO:0000256" key="3">
    <source>
        <dbReference type="ARBA" id="ARBA00022723"/>
    </source>
</evidence>
<evidence type="ECO:0000313" key="8">
    <source>
        <dbReference type="Proteomes" id="UP000757232"/>
    </source>
</evidence>
<dbReference type="PANTHER" id="PTHR35201:SF4">
    <property type="entry name" value="BETA-PINACENE SYNTHASE-RELATED"/>
    <property type="match status" value="1"/>
</dbReference>
<dbReference type="SUPFAM" id="SSF48576">
    <property type="entry name" value="Terpenoid synthases"/>
    <property type="match status" value="1"/>
</dbReference>
<dbReference type="EMBL" id="LNZH02000172">
    <property type="protein sequence ID" value="OCB88734.1"/>
    <property type="molecule type" value="Genomic_DNA"/>
</dbReference>
<dbReference type="Gene3D" id="1.10.600.10">
    <property type="entry name" value="Farnesyl Diphosphate Synthase"/>
    <property type="match status" value="1"/>
</dbReference>
<dbReference type="InterPro" id="IPR034686">
    <property type="entry name" value="Terpene_cyclase-like_2"/>
</dbReference>
<organism evidence="7 8">
    <name type="scientific">Sanghuangporus baumii</name>
    <name type="common">Phellinus baumii</name>
    <dbReference type="NCBI Taxonomy" id="108892"/>
    <lineage>
        <taxon>Eukaryota</taxon>
        <taxon>Fungi</taxon>
        <taxon>Dikarya</taxon>
        <taxon>Basidiomycota</taxon>
        <taxon>Agaricomycotina</taxon>
        <taxon>Agaricomycetes</taxon>
        <taxon>Hymenochaetales</taxon>
        <taxon>Hymenochaetaceae</taxon>
        <taxon>Sanghuangporus</taxon>
    </lineage>
</organism>
<protein>
    <recommendedName>
        <fullName evidence="6">Terpene synthase</fullName>
        <ecNumber evidence="6">4.2.3.-</ecNumber>
    </recommendedName>
</protein>
<keyword evidence="3 6" id="KW-0479">Metal-binding</keyword>
<dbReference type="GO" id="GO:0046872">
    <property type="term" value="F:metal ion binding"/>
    <property type="evidence" value="ECO:0007669"/>
    <property type="project" value="UniProtKB-KW"/>
</dbReference>
<dbReference type="AlphaFoldDB" id="A0A9Q5HZ99"/>
<keyword evidence="8" id="KW-1185">Reference proteome</keyword>
<comment type="similarity">
    <text evidence="2 6">Belongs to the terpene synthase family.</text>
</comment>
<reference evidence="7" key="1">
    <citation type="submission" date="2016-06" db="EMBL/GenBank/DDBJ databases">
        <title>Draft Genome sequence of the fungus Inonotus baumii.</title>
        <authorList>
            <person name="Zhu H."/>
            <person name="Lin W."/>
        </authorList>
    </citation>
    <scope>NUCLEOTIDE SEQUENCE</scope>
    <source>
        <strain evidence="7">821</strain>
    </source>
</reference>
<accession>A0A9Q5HZ99</accession>
<dbReference type="InterPro" id="IPR008949">
    <property type="entry name" value="Isoprenoid_synthase_dom_sf"/>
</dbReference>
<evidence type="ECO:0000256" key="6">
    <source>
        <dbReference type="RuleBase" id="RU366034"/>
    </source>
</evidence>
<keyword evidence="4 6" id="KW-0460">Magnesium</keyword>
<evidence type="ECO:0000256" key="1">
    <source>
        <dbReference type="ARBA" id="ARBA00001946"/>
    </source>
</evidence>
<evidence type="ECO:0000256" key="4">
    <source>
        <dbReference type="ARBA" id="ARBA00022842"/>
    </source>
</evidence>
<evidence type="ECO:0000313" key="7">
    <source>
        <dbReference type="EMBL" id="OCB88734.1"/>
    </source>
</evidence>
<dbReference type="GO" id="GO:0010333">
    <property type="term" value="F:terpene synthase activity"/>
    <property type="evidence" value="ECO:0007669"/>
    <property type="project" value="InterPro"/>
</dbReference>
<dbReference type="OrthoDB" id="2861623at2759"/>
<keyword evidence="5 6" id="KW-0456">Lyase</keyword>
<comment type="caution">
    <text evidence="7">The sequence shown here is derived from an EMBL/GenBank/DDBJ whole genome shotgun (WGS) entry which is preliminary data.</text>
</comment>
<comment type="cofactor">
    <cofactor evidence="1 6">
        <name>Mg(2+)</name>
        <dbReference type="ChEBI" id="CHEBI:18420"/>
    </cofactor>
</comment>
<dbReference type="Pfam" id="PF19086">
    <property type="entry name" value="Terpene_syn_C_2"/>
    <property type="match status" value="1"/>
</dbReference>
<evidence type="ECO:0000256" key="5">
    <source>
        <dbReference type="ARBA" id="ARBA00023239"/>
    </source>
</evidence>
<sequence length="336" mass="37894">MQQATELTLNIPDLFSSTPFPWAGCNPLYTPAKRESTEWILDYGLFSDYRRTRFRATYTELLGAYAYPYADAKSLRIASDWVTLLAACDQFTDEQDKDGAKATRDAFIRALHGDPEVVPSPITSPTKDFMASISHISTELHARFVSHLIQYIDGISKEATLRTDGEFPSFEEYIKIRRDNGGLFPCCDIVEIILGITLPRKVIEDKNFQKILDAAVDMMCLSNDIYSYALEYASGLDSCNAVTILMHNEGLLHQEAMDRTAQLYKNCADIIVACKLAMRSFGPEVDEMVRAYLYGVQQAICGNNSWSMDTPRYFGDNREEVKRTGIVKITQRKSSA</sequence>
<proteinExistence type="inferred from homology"/>
<name>A0A9Q5HZ99_SANBA</name>